<dbReference type="Proteomes" id="UP000264006">
    <property type="component" value="Chromosome"/>
</dbReference>
<dbReference type="KEGG" id="euz:DVS28_a3067"/>
<dbReference type="Pfam" id="PF02720">
    <property type="entry name" value="DUF222"/>
    <property type="match status" value="1"/>
</dbReference>
<evidence type="ECO:0000259" key="3">
    <source>
        <dbReference type="SMART" id="SM00507"/>
    </source>
</evidence>
<dbReference type="RefSeq" id="WP_114592192.1">
    <property type="nucleotide sequence ID" value="NZ_CP031165.1"/>
</dbReference>
<evidence type="ECO:0000256" key="2">
    <source>
        <dbReference type="SAM" id="MobiDB-lite"/>
    </source>
</evidence>
<accession>A0A346XZU7</accession>
<feature type="region of interest" description="Disordered" evidence="2">
    <location>
        <begin position="200"/>
        <end position="250"/>
    </location>
</feature>
<dbReference type="InterPro" id="IPR003615">
    <property type="entry name" value="HNH_nuc"/>
</dbReference>
<proteinExistence type="inferred from homology"/>
<dbReference type="EMBL" id="CP031165">
    <property type="protein sequence ID" value="AXV07744.1"/>
    <property type="molecule type" value="Genomic_DNA"/>
</dbReference>
<gene>
    <name evidence="4" type="ORF">DVS28_a3067</name>
</gene>
<dbReference type="AlphaFoldDB" id="A0A346XZU7"/>
<dbReference type="Pfam" id="PF01844">
    <property type="entry name" value="HNH"/>
    <property type="match status" value="1"/>
</dbReference>
<feature type="region of interest" description="Disordered" evidence="2">
    <location>
        <begin position="430"/>
        <end position="452"/>
    </location>
</feature>
<dbReference type="CDD" id="cd00085">
    <property type="entry name" value="HNHc"/>
    <property type="match status" value="1"/>
</dbReference>
<dbReference type="SMART" id="SM00507">
    <property type="entry name" value="HNHc"/>
    <property type="match status" value="1"/>
</dbReference>
<dbReference type="GO" id="GO:0003676">
    <property type="term" value="F:nucleic acid binding"/>
    <property type="evidence" value="ECO:0007669"/>
    <property type="project" value="InterPro"/>
</dbReference>
<protein>
    <recommendedName>
        <fullName evidence="3">HNH nuclease domain-containing protein</fullName>
    </recommendedName>
</protein>
<feature type="compositionally biased region" description="Acidic residues" evidence="2">
    <location>
        <begin position="223"/>
        <end position="239"/>
    </location>
</feature>
<evidence type="ECO:0000256" key="1">
    <source>
        <dbReference type="ARBA" id="ARBA00023450"/>
    </source>
</evidence>
<dbReference type="GO" id="GO:0004519">
    <property type="term" value="F:endonuclease activity"/>
    <property type="evidence" value="ECO:0007669"/>
    <property type="project" value="InterPro"/>
</dbReference>
<dbReference type="InterPro" id="IPR003870">
    <property type="entry name" value="DUF222"/>
</dbReference>
<evidence type="ECO:0000313" key="5">
    <source>
        <dbReference type="Proteomes" id="UP000264006"/>
    </source>
</evidence>
<name>A0A346XZU7_9ACTN</name>
<sequence>MKVELDRAPGGGSSAGVGVLDPVDSVVAKLRQVDRLMAEVLRGIQQAGGVSRDGLPARRLIGLAADVTGAEAAFLERCVQTLSAMPETWQAFDQGCLSWSQVRTIVMAARDLSVAQRQTLDDQLAAAVGTARDVEPDRIGDITADLAWRIDRQAVDTAAETAPDHASAVCQPSFDGWGDWYIHADPELNAVLGQAMNAAANRPTSAQAPAGHDHHLDNPNDAVGDDDLTADVSDDDVARDDEGTPIPKKYRDTRPRRVQLAEGLYRALSEWLATPAPGRPARPRLSAIVDVKDLLADSDDPDGRATGRLLWQTAGGSTRISRVTAQAWACDATLVPIITDGTLVMAAGRGDTPVTKPLRDALDARDQGCRFPGCRAPARWTDAHHVIPRPGPTDTTNMLLLCRRCHLRVHAPGWTQTLQPDGTYMVQNGRTRLVSRPPLRPTQPRPTQPRPT</sequence>
<feature type="domain" description="HNH nuclease" evidence="3">
    <location>
        <begin position="357"/>
        <end position="407"/>
    </location>
</feature>
<dbReference type="OrthoDB" id="3261064at2"/>
<dbReference type="GO" id="GO:0008270">
    <property type="term" value="F:zinc ion binding"/>
    <property type="evidence" value="ECO:0007669"/>
    <property type="project" value="InterPro"/>
</dbReference>
<feature type="compositionally biased region" description="Pro residues" evidence="2">
    <location>
        <begin position="438"/>
        <end position="452"/>
    </location>
</feature>
<organism evidence="4 5">
    <name type="scientific">Euzebya pacifica</name>
    <dbReference type="NCBI Taxonomy" id="1608957"/>
    <lineage>
        <taxon>Bacteria</taxon>
        <taxon>Bacillati</taxon>
        <taxon>Actinomycetota</taxon>
        <taxon>Nitriliruptoria</taxon>
        <taxon>Euzebyales</taxon>
    </lineage>
</organism>
<dbReference type="InterPro" id="IPR002711">
    <property type="entry name" value="HNH"/>
</dbReference>
<comment type="similarity">
    <text evidence="1">Belongs to the Rv1128c/1148c/1588c/1702c/1945/3466 family.</text>
</comment>
<keyword evidence="5" id="KW-1185">Reference proteome</keyword>
<evidence type="ECO:0000313" key="4">
    <source>
        <dbReference type="EMBL" id="AXV07744.1"/>
    </source>
</evidence>
<reference evidence="4 5" key="1">
    <citation type="submission" date="2018-09" db="EMBL/GenBank/DDBJ databases">
        <title>Complete genome sequence of Euzebya sp. DY32-46 isolated from seawater of Pacific Ocean.</title>
        <authorList>
            <person name="Xu L."/>
            <person name="Wu Y.-H."/>
            <person name="Xu X.-W."/>
        </authorList>
    </citation>
    <scope>NUCLEOTIDE SEQUENCE [LARGE SCALE GENOMIC DNA]</scope>
    <source>
        <strain evidence="4 5">DY32-46</strain>
    </source>
</reference>